<keyword evidence="3 8" id="KW-0813">Transport</keyword>
<evidence type="ECO:0000256" key="5">
    <source>
        <dbReference type="ARBA" id="ARBA00022692"/>
    </source>
</evidence>
<comment type="similarity">
    <text evidence="2 8">Belongs to the ABC-2 integral membrane protein family.</text>
</comment>
<feature type="transmembrane region" description="Helical" evidence="8">
    <location>
        <begin position="122"/>
        <end position="143"/>
    </location>
</feature>
<dbReference type="Pfam" id="PF01061">
    <property type="entry name" value="ABC2_membrane"/>
    <property type="match status" value="1"/>
</dbReference>
<dbReference type="AlphaFoldDB" id="A0A288QVQ3"/>
<organism evidence="9 10">
    <name type="scientific">Weissella soli</name>
    <dbReference type="NCBI Taxonomy" id="155866"/>
    <lineage>
        <taxon>Bacteria</taxon>
        <taxon>Bacillati</taxon>
        <taxon>Bacillota</taxon>
        <taxon>Bacilli</taxon>
        <taxon>Lactobacillales</taxon>
        <taxon>Lactobacillaceae</taxon>
        <taxon>Weissella</taxon>
    </lineage>
</organism>
<keyword evidence="6 8" id="KW-1133">Transmembrane helix</keyword>
<dbReference type="GO" id="GO:0005886">
    <property type="term" value="C:plasma membrane"/>
    <property type="evidence" value="ECO:0007669"/>
    <property type="project" value="UniProtKB-SubCell"/>
</dbReference>
<reference evidence="9 10" key="1">
    <citation type="submission" date="2018-07" db="EMBL/GenBank/DDBJ databases">
        <title>Genomic Encyclopedia of Type Strains, Phase III (KMG-III): the genomes of soil and plant-associated and newly described type strains.</title>
        <authorList>
            <person name="Whitman W."/>
        </authorList>
    </citation>
    <scope>NUCLEOTIDE SEQUENCE [LARGE SCALE GENOMIC DNA]</scope>
    <source>
        <strain evidence="9 10">CECT 7031</strain>
    </source>
</reference>
<dbReference type="OrthoDB" id="9794365at2"/>
<evidence type="ECO:0000256" key="2">
    <source>
        <dbReference type="ARBA" id="ARBA00007783"/>
    </source>
</evidence>
<dbReference type="GO" id="GO:0015920">
    <property type="term" value="P:lipopolysaccharide transport"/>
    <property type="evidence" value="ECO:0007669"/>
    <property type="project" value="TreeGrafter"/>
</dbReference>
<accession>A0A288QVQ3</accession>
<keyword evidence="10" id="KW-1185">Reference proteome</keyword>
<dbReference type="PANTHER" id="PTHR30413">
    <property type="entry name" value="INNER MEMBRANE TRANSPORT PERMEASE"/>
    <property type="match status" value="1"/>
</dbReference>
<dbReference type="Proteomes" id="UP000254912">
    <property type="component" value="Unassembled WGS sequence"/>
</dbReference>
<dbReference type="KEGG" id="wso:WSWS_00566"/>
<protein>
    <recommendedName>
        <fullName evidence="8">Transport permease protein</fullName>
    </recommendedName>
</protein>
<evidence type="ECO:0000256" key="4">
    <source>
        <dbReference type="ARBA" id="ARBA00022475"/>
    </source>
</evidence>
<evidence type="ECO:0000256" key="1">
    <source>
        <dbReference type="ARBA" id="ARBA00004651"/>
    </source>
</evidence>
<evidence type="ECO:0000256" key="8">
    <source>
        <dbReference type="RuleBase" id="RU361157"/>
    </source>
</evidence>
<comment type="subcellular location">
    <subcellularLocation>
        <location evidence="1 8">Cell membrane</location>
        <topology evidence="1 8">Multi-pass membrane protein</topology>
    </subcellularLocation>
</comment>
<comment type="caution">
    <text evidence="9">The sequence shown here is derived from an EMBL/GenBank/DDBJ whole genome shotgun (WGS) entry which is preliminary data.</text>
</comment>
<evidence type="ECO:0000313" key="9">
    <source>
        <dbReference type="EMBL" id="RDL11777.1"/>
    </source>
</evidence>
<dbReference type="RefSeq" id="WP_070229849.1">
    <property type="nucleotide sequence ID" value="NZ_BJYO01000002.1"/>
</dbReference>
<gene>
    <name evidence="9" type="ORF">DFP99_0195</name>
</gene>
<dbReference type="PROSITE" id="PS51012">
    <property type="entry name" value="ABC_TM2"/>
    <property type="match status" value="1"/>
</dbReference>
<evidence type="ECO:0000313" key="10">
    <source>
        <dbReference type="Proteomes" id="UP000254912"/>
    </source>
</evidence>
<dbReference type="GO" id="GO:0140359">
    <property type="term" value="F:ABC-type transporter activity"/>
    <property type="evidence" value="ECO:0007669"/>
    <property type="project" value="InterPro"/>
</dbReference>
<name>A0A288QVQ3_9LACO</name>
<keyword evidence="7 8" id="KW-0472">Membrane</keyword>
<keyword evidence="4 8" id="KW-1003">Cell membrane</keyword>
<evidence type="ECO:0000256" key="7">
    <source>
        <dbReference type="ARBA" id="ARBA00023136"/>
    </source>
</evidence>
<sequence>MRQIWILLLENLKFYPVIFRLANYETRAKYKDHSLGVLWDIINPVMQIATYYLVFGIAMGQSHSMTDGVPYIGWLVIGQAVWLFLNTSFMDATWSIRANVNQVSKMNFPISIMPFVRTQINILPFLITLAVGIVMSLSSGVTLSLHVLQFVYYFFAMLVFLYAVGLFNATITVLYPDYQQLVQTVMRFIFWMSGAVFDIGQRIGPDHARIARLIEINPFYYLISGTRDAFLSTGWFWERPEQNIAFWSLTIFLLFVGSHLHLKFRAYFADLV</sequence>
<evidence type="ECO:0000256" key="3">
    <source>
        <dbReference type="ARBA" id="ARBA00022448"/>
    </source>
</evidence>
<feature type="transmembrane region" description="Helical" evidence="8">
    <location>
        <begin position="150"/>
        <end position="175"/>
    </location>
</feature>
<comment type="caution">
    <text evidence="8">Lacks conserved residue(s) required for the propagation of feature annotation.</text>
</comment>
<feature type="transmembrane region" description="Helical" evidence="8">
    <location>
        <begin position="41"/>
        <end position="59"/>
    </location>
</feature>
<dbReference type="PANTHER" id="PTHR30413:SF10">
    <property type="entry name" value="CAPSULE POLYSACCHARIDE EXPORT INNER-MEMBRANE PROTEIN CTRC"/>
    <property type="match status" value="1"/>
</dbReference>
<proteinExistence type="inferred from homology"/>
<keyword evidence="5 8" id="KW-0812">Transmembrane</keyword>
<dbReference type="EMBL" id="QRAS01000001">
    <property type="protein sequence ID" value="RDL11777.1"/>
    <property type="molecule type" value="Genomic_DNA"/>
</dbReference>
<feature type="transmembrane region" description="Helical" evidence="8">
    <location>
        <begin position="244"/>
        <end position="262"/>
    </location>
</feature>
<dbReference type="InterPro" id="IPR013525">
    <property type="entry name" value="ABC2_TM"/>
</dbReference>
<feature type="transmembrane region" description="Helical" evidence="8">
    <location>
        <begin position="71"/>
        <end position="89"/>
    </location>
</feature>
<dbReference type="InterPro" id="IPR047817">
    <property type="entry name" value="ABC2_TM_bact-type"/>
</dbReference>
<evidence type="ECO:0000256" key="6">
    <source>
        <dbReference type="ARBA" id="ARBA00022989"/>
    </source>
</evidence>
<dbReference type="GeneID" id="94545771"/>